<dbReference type="AlphaFoldDB" id="A0A450Y0B7"/>
<sequence>MREFELIDHFFAEGTGRRDDVILGIGDDAALLRVPPRQRVVTAIATARNVPREESPESLGRRVLRLSLDRLWDLGATPAWATLALTMPEADEDWLARFSAGLKDLARRFDVCLVGGDTTRGPLTITIVCNGFKVLEKQSEKQGFWGNRRARRDPPRFSPIATR</sequence>
<evidence type="ECO:0000256" key="1">
    <source>
        <dbReference type="ARBA" id="ARBA00022977"/>
    </source>
</evidence>
<dbReference type="PANTHER" id="PTHR30270:SF0">
    <property type="entry name" value="THIAMINE-MONOPHOSPHATE KINASE"/>
    <property type="match status" value="1"/>
</dbReference>
<dbReference type="GO" id="GO:0009030">
    <property type="term" value="F:thiamine-phosphate kinase activity"/>
    <property type="evidence" value="ECO:0007669"/>
    <property type="project" value="InterPro"/>
</dbReference>
<organism evidence="4">
    <name type="scientific">Candidatus Kentrum sp. LPFa</name>
    <dbReference type="NCBI Taxonomy" id="2126335"/>
    <lineage>
        <taxon>Bacteria</taxon>
        <taxon>Pseudomonadati</taxon>
        <taxon>Pseudomonadota</taxon>
        <taxon>Gammaproteobacteria</taxon>
        <taxon>Candidatus Kentrum</taxon>
    </lineage>
</organism>
<dbReference type="InterPro" id="IPR036921">
    <property type="entry name" value="PurM-like_N_sf"/>
</dbReference>
<evidence type="ECO:0000313" key="3">
    <source>
        <dbReference type="EMBL" id="VFK07967.1"/>
    </source>
</evidence>
<accession>A0A450Y0B7</accession>
<protein>
    <submittedName>
        <fullName evidence="4">AIR synthase related protein, N-terminal domain</fullName>
    </submittedName>
</protein>
<dbReference type="GO" id="GO:0009228">
    <property type="term" value="P:thiamine biosynthetic process"/>
    <property type="evidence" value="ECO:0007669"/>
    <property type="project" value="UniProtKB-KW"/>
</dbReference>
<dbReference type="InterPro" id="IPR016188">
    <property type="entry name" value="PurM-like_N"/>
</dbReference>
<dbReference type="Gene3D" id="3.30.1330.10">
    <property type="entry name" value="PurM-like, N-terminal domain"/>
    <property type="match status" value="1"/>
</dbReference>
<dbReference type="SUPFAM" id="SSF55326">
    <property type="entry name" value="PurM N-terminal domain-like"/>
    <property type="match status" value="1"/>
</dbReference>
<dbReference type="InterPro" id="IPR006283">
    <property type="entry name" value="ThiL-like"/>
</dbReference>
<feature type="domain" description="PurM-like N-terminal" evidence="2">
    <location>
        <begin position="26"/>
        <end position="131"/>
    </location>
</feature>
<dbReference type="EMBL" id="CAADFM010000012">
    <property type="protein sequence ID" value="VFK07967.1"/>
    <property type="molecule type" value="Genomic_DNA"/>
</dbReference>
<name>A0A450Y0B7_9GAMM</name>
<gene>
    <name evidence="3" type="ORF">BECKLPF1236A_GA0070988_100122</name>
    <name evidence="4" type="ORF">BECKLPF1236C_GA0070990_103182</name>
</gene>
<evidence type="ECO:0000313" key="4">
    <source>
        <dbReference type="EMBL" id="VFK34976.1"/>
    </source>
</evidence>
<dbReference type="EMBL" id="CAADFP010000318">
    <property type="protein sequence ID" value="VFK34976.1"/>
    <property type="molecule type" value="Genomic_DNA"/>
</dbReference>
<evidence type="ECO:0000259" key="2">
    <source>
        <dbReference type="Pfam" id="PF00586"/>
    </source>
</evidence>
<dbReference type="PANTHER" id="PTHR30270">
    <property type="entry name" value="THIAMINE-MONOPHOSPHATE KINASE"/>
    <property type="match status" value="1"/>
</dbReference>
<keyword evidence="1" id="KW-0784">Thiamine biosynthesis</keyword>
<reference evidence="4" key="1">
    <citation type="submission" date="2019-02" db="EMBL/GenBank/DDBJ databases">
        <authorList>
            <person name="Gruber-Vodicka R. H."/>
            <person name="Seah K. B. B."/>
        </authorList>
    </citation>
    <scope>NUCLEOTIDE SEQUENCE</scope>
    <source>
        <strain evidence="3">BECK_S312</strain>
        <strain evidence="4">BECK_S426</strain>
    </source>
</reference>
<dbReference type="Pfam" id="PF00586">
    <property type="entry name" value="AIRS"/>
    <property type="match status" value="1"/>
</dbReference>
<proteinExistence type="predicted"/>